<proteinExistence type="predicted"/>
<dbReference type="EMBL" id="JATAAI010000003">
    <property type="protein sequence ID" value="KAK1746870.1"/>
    <property type="molecule type" value="Genomic_DNA"/>
</dbReference>
<comment type="caution">
    <text evidence="2">The sequence shown here is derived from an EMBL/GenBank/DDBJ whole genome shotgun (WGS) entry which is preliminary data.</text>
</comment>
<evidence type="ECO:0000313" key="3">
    <source>
        <dbReference type="Proteomes" id="UP001224775"/>
    </source>
</evidence>
<dbReference type="Proteomes" id="UP001224775">
    <property type="component" value="Unassembled WGS sequence"/>
</dbReference>
<reference evidence="2" key="1">
    <citation type="submission" date="2023-06" db="EMBL/GenBank/DDBJ databases">
        <title>Survivors Of The Sea: Transcriptome response of Skeletonema marinoi to long-term dormancy.</title>
        <authorList>
            <person name="Pinder M.I.M."/>
            <person name="Kourtchenko O."/>
            <person name="Robertson E.K."/>
            <person name="Larsson T."/>
            <person name="Maumus F."/>
            <person name="Osuna-Cruz C.M."/>
            <person name="Vancaester E."/>
            <person name="Stenow R."/>
            <person name="Vandepoele K."/>
            <person name="Ploug H."/>
            <person name="Bruchert V."/>
            <person name="Godhe A."/>
            <person name="Topel M."/>
        </authorList>
    </citation>
    <scope>NUCLEOTIDE SEQUENCE</scope>
    <source>
        <strain evidence="2">R05AC</strain>
    </source>
</reference>
<feature type="region of interest" description="Disordered" evidence="1">
    <location>
        <begin position="1"/>
        <end position="24"/>
    </location>
</feature>
<dbReference type="AlphaFoldDB" id="A0AAD8YKQ9"/>
<sequence length="332" mass="37211">MPTDIASPGNEKRRKLDNGSSSRACSHGNLSNFQMSFSNQHSLPLAPVPLISVPPPDGSFLSLHHHHAPHGPNYAHGPNNGPRWTCGYCNNKFNNWAECLDHEEKCTTKNDHGEKSCFTQFEVNNDRETYLLATSKDGEYLSERQCYIRKHFIEVFIANKTDVAARHSRGQQKLDEHQIGLRCVFCVKLMPRDRAARAICYPSCTSRIYQTVADMQRFHFEACSEIPATMMSTYKSLKTTRPRGTIAPQVYWDTSARDIGLVDSPNGIKVGQEDGMDLLMSQKKDANVVKEHEHEADAGILLKLKATDESPHTNESVINDIVDSVINDIVAV</sequence>
<evidence type="ECO:0000313" key="2">
    <source>
        <dbReference type="EMBL" id="KAK1746870.1"/>
    </source>
</evidence>
<organism evidence="2 3">
    <name type="scientific">Skeletonema marinoi</name>
    <dbReference type="NCBI Taxonomy" id="267567"/>
    <lineage>
        <taxon>Eukaryota</taxon>
        <taxon>Sar</taxon>
        <taxon>Stramenopiles</taxon>
        <taxon>Ochrophyta</taxon>
        <taxon>Bacillariophyta</taxon>
        <taxon>Coscinodiscophyceae</taxon>
        <taxon>Thalassiosirophycidae</taxon>
        <taxon>Thalassiosirales</taxon>
        <taxon>Skeletonemataceae</taxon>
        <taxon>Skeletonema</taxon>
        <taxon>Skeletonema marinoi-dohrnii complex</taxon>
    </lineage>
</organism>
<keyword evidence="3" id="KW-1185">Reference proteome</keyword>
<evidence type="ECO:0000256" key="1">
    <source>
        <dbReference type="SAM" id="MobiDB-lite"/>
    </source>
</evidence>
<accession>A0AAD8YKQ9</accession>
<gene>
    <name evidence="2" type="ORF">QTG54_002214</name>
</gene>
<protein>
    <submittedName>
        <fullName evidence="2">Uncharacterized protein</fullName>
    </submittedName>
</protein>
<name>A0AAD8YKQ9_9STRA</name>